<dbReference type="AlphaFoldDB" id="A0AAE0CFJ4"/>
<proteinExistence type="predicted"/>
<dbReference type="EMBL" id="LGRX02025063">
    <property type="protein sequence ID" value="KAK3252990.1"/>
    <property type="molecule type" value="Genomic_DNA"/>
</dbReference>
<accession>A0AAE0CFJ4</accession>
<comment type="caution">
    <text evidence="2">The sequence shown here is derived from an EMBL/GenBank/DDBJ whole genome shotgun (WGS) entry which is preliminary data.</text>
</comment>
<dbReference type="Proteomes" id="UP001190700">
    <property type="component" value="Unassembled WGS sequence"/>
</dbReference>
<feature type="region of interest" description="Disordered" evidence="1">
    <location>
        <begin position="19"/>
        <end position="39"/>
    </location>
</feature>
<keyword evidence="3" id="KW-1185">Reference proteome</keyword>
<dbReference type="PANTHER" id="PTHR35750">
    <property type="entry name" value="PHOSPHOLIPID HYDROPEROXIDE GLUTATHIONE PEROXIDASE"/>
    <property type="match status" value="1"/>
</dbReference>
<gene>
    <name evidence="2" type="ORF">CYMTET_37731</name>
</gene>
<protein>
    <submittedName>
        <fullName evidence="2">Uncharacterized protein</fullName>
    </submittedName>
</protein>
<sequence length="110" mass="12160">MAGFLRKLSSFFRGKGYYDQDEETQDNEQATGRFRHTKTVQRDVDVPEPVIAGGGYGGGGIQGLSWYVQSLKEDDDGFIADQFFVEPFKAITLQNRAGQTSGVLLSCKSK</sequence>
<evidence type="ECO:0000313" key="2">
    <source>
        <dbReference type="EMBL" id="KAK3252990.1"/>
    </source>
</evidence>
<dbReference type="PANTHER" id="PTHR35750:SF1">
    <property type="entry name" value="PHOSPHOLIPID HYDROPEROXIDE GLUTATHIONE PEROXIDASE"/>
    <property type="match status" value="1"/>
</dbReference>
<evidence type="ECO:0000256" key="1">
    <source>
        <dbReference type="SAM" id="MobiDB-lite"/>
    </source>
</evidence>
<name>A0AAE0CFJ4_9CHLO</name>
<organism evidence="2 3">
    <name type="scientific">Cymbomonas tetramitiformis</name>
    <dbReference type="NCBI Taxonomy" id="36881"/>
    <lineage>
        <taxon>Eukaryota</taxon>
        <taxon>Viridiplantae</taxon>
        <taxon>Chlorophyta</taxon>
        <taxon>Pyramimonadophyceae</taxon>
        <taxon>Pyramimonadales</taxon>
        <taxon>Pyramimonadaceae</taxon>
        <taxon>Cymbomonas</taxon>
    </lineage>
</organism>
<reference evidence="2 3" key="1">
    <citation type="journal article" date="2015" name="Genome Biol. Evol.">
        <title>Comparative Genomics of a Bacterivorous Green Alga Reveals Evolutionary Causalities and Consequences of Phago-Mixotrophic Mode of Nutrition.</title>
        <authorList>
            <person name="Burns J.A."/>
            <person name="Paasch A."/>
            <person name="Narechania A."/>
            <person name="Kim E."/>
        </authorList>
    </citation>
    <scope>NUCLEOTIDE SEQUENCE [LARGE SCALE GENOMIC DNA]</scope>
    <source>
        <strain evidence="2 3">PLY_AMNH</strain>
    </source>
</reference>
<evidence type="ECO:0000313" key="3">
    <source>
        <dbReference type="Proteomes" id="UP001190700"/>
    </source>
</evidence>